<dbReference type="Pfam" id="PF08389">
    <property type="entry name" value="Xpo1"/>
    <property type="match status" value="1"/>
</dbReference>
<dbReference type="Proteomes" id="UP000253551">
    <property type="component" value="Unassembled WGS sequence"/>
</dbReference>
<reference evidence="2 3" key="1">
    <citation type="journal article" date="2018" name="G3 (Bethesda)">
        <title>Phylogenetic and Phylogenomic Definition of Rhizopus Species.</title>
        <authorList>
            <person name="Gryganskyi A.P."/>
            <person name="Golan J."/>
            <person name="Dolatabadi S."/>
            <person name="Mondo S."/>
            <person name="Robb S."/>
            <person name="Idnurm A."/>
            <person name="Muszewska A."/>
            <person name="Steczkiewicz K."/>
            <person name="Masonjones S."/>
            <person name="Liao H.L."/>
            <person name="Gajdeczka M.T."/>
            <person name="Anike F."/>
            <person name="Vuek A."/>
            <person name="Anishchenko I.M."/>
            <person name="Voigt K."/>
            <person name="de Hoog G.S."/>
            <person name="Smith M.E."/>
            <person name="Heitman J."/>
            <person name="Vilgalys R."/>
            <person name="Stajich J.E."/>
        </authorList>
    </citation>
    <scope>NUCLEOTIDE SEQUENCE [LARGE SCALE GENOMIC DNA]</scope>
    <source>
        <strain evidence="2 3">LSU 92-RS-03</strain>
    </source>
</reference>
<dbReference type="InterPro" id="IPR016024">
    <property type="entry name" value="ARM-type_fold"/>
</dbReference>
<dbReference type="SUPFAM" id="SSF48371">
    <property type="entry name" value="ARM repeat"/>
    <property type="match status" value="1"/>
</dbReference>
<dbReference type="InterPro" id="IPR057942">
    <property type="entry name" value="TPR_TNPO3_IPO13_3rd"/>
</dbReference>
<dbReference type="InterPro" id="IPR011989">
    <property type="entry name" value="ARM-like"/>
</dbReference>
<dbReference type="InterPro" id="IPR058537">
    <property type="entry name" value="TPR_TNPO3_IPO13_4th"/>
</dbReference>
<dbReference type="GO" id="GO:0006606">
    <property type="term" value="P:protein import into nucleus"/>
    <property type="evidence" value="ECO:0007669"/>
    <property type="project" value="TreeGrafter"/>
</dbReference>
<comment type="caution">
    <text evidence="2">The sequence shown here is derived from an EMBL/GenBank/DDBJ whole genome shotgun (WGS) entry which is preliminary data.</text>
</comment>
<proteinExistence type="predicted"/>
<dbReference type="InterPro" id="IPR051345">
    <property type="entry name" value="Importin_beta-like_NTR"/>
</dbReference>
<dbReference type="EMBL" id="PJQM01000845">
    <property type="protein sequence ID" value="RCI03926.1"/>
    <property type="molecule type" value="Genomic_DNA"/>
</dbReference>
<dbReference type="InterPro" id="IPR013598">
    <property type="entry name" value="Exportin-1/Importin-b-like"/>
</dbReference>
<keyword evidence="3" id="KW-1185">Reference proteome</keyword>
<keyword evidence="2" id="KW-0675">Receptor</keyword>
<dbReference type="STRING" id="4846.A0A367KNW6"/>
<dbReference type="Gene3D" id="1.25.10.10">
    <property type="entry name" value="Leucine-rich Repeat Variant"/>
    <property type="match status" value="1"/>
</dbReference>
<dbReference type="InterPro" id="IPR057941">
    <property type="entry name" value="TPR_TNPO3_IPO13_2nd"/>
</dbReference>
<sequence length="732" mass="83022">MQSSGENSALQEQIFSCLHSWIYTGSLDLRAVVGSPLYQLAFQALNSEELFDIAVDIVVEIIRETSDVECYRDVIEQIYSLFGPMLSKLRDGINADDDDVVKGYCTLFVEAGNAYMTLIAKHPEAFVVLLDGICESVAYHDLDVADRTFVFWYNLTEILESDTYSSAKPSFTVYFDRLADILLKHLQYPPDDEEMTSQERDEFREFRHHMGDTLKDCCRILTPQRCLIKPLNILTQLLSDPSSTWQQIEAPVFSLRSMGAEVPEDENEVMPMIMDMLSKLPDHPTIRYAATLVISRYSFWTKYHPQYITYQLNFISSGFGNKEVAAASALALKHLCKDCSEQLVDFVSQLHMFYMNVGTTLSFRDRVEVTEAICHVVAVLPAASIKEALQSFCLPVAQELHTLVSKGKKDTRPRDYVYIGDVADQIGTFFKLIKPDIPVGQPHPCVEFIIEIMPVLDLAMANFGDIETICEPTCKCFAEMISSYGNHLLPIVTSIMERMVNGFEATGSGAYVWVASKVVTAFVKEQEMTGLCWELIKKMSELLFIKMQTTSINKLAIALSDYFILIKNVVKEAPSLLLHDAVFLSTVFRAGLACLGVRDTYCMVVLLEVYRNLLKLEVGRELVLNLFKEFGNELISPLIINSIEIYSYQVVDEVTELLRDLPESLPNESLQWIASAIDQVPEEYSSVDKKNEFLNAWALAVNEQQYSRLRRHFSQYLSSCKRSDKAGRLYLQ</sequence>
<dbReference type="OrthoDB" id="435593at2759"/>
<evidence type="ECO:0000259" key="1">
    <source>
        <dbReference type="Pfam" id="PF08389"/>
    </source>
</evidence>
<protein>
    <submittedName>
        <fullName evidence="2">Nuclear import receptor</fullName>
    </submittedName>
</protein>
<evidence type="ECO:0000313" key="3">
    <source>
        <dbReference type="Proteomes" id="UP000253551"/>
    </source>
</evidence>
<dbReference type="Pfam" id="PF24139">
    <property type="entry name" value="TPR_TNPO3_IPO13_4th"/>
    <property type="match status" value="1"/>
</dbReference>
<evidence type="ECO:0000313" key="2">
    <source>
        <dbReference type="EMBL" id="RCI03926.1"/>
    </source>
</evidence>
<dbReference type="AlphaFoldDB" id="A0A367KNW6"/>
<organism evidence="2 3">
    <name type="scientific">Rhizopus stolonifer</name>
    <name type="common">Rhizopus nigricans</name>
    <dbReference type="NCBI Taxonomy" id="4846"/>
    <lineage>
        <taxon>Eukaryota</taxon>
        <taxon>Fungi</taxon>
        <taxon>Fungi incertae sedis</taxon>
        <taxon>Mucoromycota</taxon>
        <taxon>Mucoromycotina</taxon>
        <taxon>Mucoromycetes</taxon>
        <taxon>Mucorales</taxon>
        <taxon>Mucorineae</taxon>
        <taxon>Rhizopodaceae</taxon>
        <taxon>Rhizopus</taxon>
    </lineage>
</organism>
<name>A0A367KNW6_RHIST</name>
<dbReference type="PANTHER" id="PTHR12363:SF53">
    <property type="entry name" value="MRNA TRANSPORT REGULATOR MTR10"/>
    <property type="match status" value="1"/>
</dbReference>
<dbReference type="PANTHER" id="PTHR12363">
    <property type="entry name" value="TRANSPORTIN 3 AND IMPORTIN 13"/>
    <property type="match status" value="1"/>
</dbReference>
<feature type="domain" description="Exportin-1/Importin-beta-like" evidence="1">
    <location>
        <begin position="5"/>
        <end position="57"/>
    </location>
</feature>
<gene>
    <name evidence="2" type="primary">MTR10_2</name>
    <name evidence="2" type="ORF">CU098_003655</name>
</gene>
<dbReference type="Pfam" id="PF24140">
    <property type="entry name" value="TPR_TNPO3_IPO13_3rd"/>
    <property type="match status" value="1"/>
</dbReference>
<accession>A0A367KNW6</accession>
<dbReference type="Pfam" id="PF24138">
    <property type="entry name" value="TPR_TNPO3_IPO13_2nd"/>
    <property type="match status" value="1"/>
</dbReference>
<dbReference type="GO" id="GO:0005737">
    <property type="term" value="C:cytoplasm"/>
    <property type="evidence" value="ECO:0007669"/>
    <property type="project" value="TreeGrafter"/>
</dbReference>